<keyword evidence="4" id="KW-1185">Reference proteome</keyword>
<dbReference type="KEGG" id="hdi:HDIA_4800"/>
<feature type="region of interest" description="Disordered" evidence="1">
    <location>
        <begin position="32"/>
        <end position="112"/>
    </location>
</feature>
<gene>
    <name evidence="3" type="ORF">HDIA_4800</name>
</gene>
<dbReference type="InterPro" id="IPR035437">
    <property type="entry name" value="SNase_OB-fold_sf"/>
</dbReference>
<dbReference type="InterPro" id="IPR016071">
    <property type="entry name" value="Staphylococal_nuclease_OB-fold"/>
</dbReference>
<dbReference type="Proteomes" id="UP000223606">
    <property type="component" value="Chromosome 1"/>
</dbReference>
<evidence type="ECO:0000313" key="3">
    <source>
        <dbReference type="EMBL" id="SON58341.1"/>
    </source>
</evidence>
<sequence>MFSVFVAGLMLTLLIVFYAYQRYVVPDRSDTGARAEVGAPSEPASVAATGEGTAPTAMAAESPASAEADTTAEAREDKSDLPIPAVERNVTPAGVTQAPKIDGPLQRVPAPAPDQTRLTAVTTKRYFQPIVLDAGHARVADGPDLYTLAFAGVEAPDFKSTCVTHGGQTWRCGGEARGDLSRLVQGRALDCTPATPDAQNVIRTYCSIGRFDISMWLIKRGWARPADDATEEIRAAADEAKAAKIGIWQ</sequence>
<feature type="domain" description="TNase-like" evidence="2">
    <location>
        <begin position="125"/>
        <end position="249"/>
    </location>
</feature>
<protein>
    <recommendedName>
        <fullName evidence="2">TNase-like domain-containing protein</fullName>
    </recommendedName>
</protein>
<dbReference type="SMART" id="SM00318">
    <property type="entry name" value="SNc"/>
    <property type="match status" value="1"/>
</dbReference>
<name>A0A2C9DEC1_9HYPH</name>
<reference evidence="4" key="1">
    <citation type="submission" date="2017-09" db="EMBL/GenBank/DDBJ databases">
        <title>Genome sequence of Nannocystis excedens DSM 71.</title>
        <authorList>
            <person name="Blom J."/>
        </authorList>
    </citation>
    <scope>NUCLEOTIDE SEQUENCE [LARGE SCALE GENOMIC DNA]</scope>
    <source>
        <strain evidence="4">type strain: E19</strain>
    </source>
</reference>
<proteinExistence type="predicted"/>
<evidence type="ECO:0000256" key="1">
    <source>
        <dbReference type="SAM" id="MobiDB-lite"/>
    </source>
</evidence>
<evidence type="ECO:0000259" key="2">
    <source>
        <dbReference type="SMART" id="SM00318"/>
    </source>
</evidence>
<feature type="compositionally biased region" description="Low complexity" evidence="1">
    <location>
        <begin position="53"/>
        <end position="71"/>
    </location>
</feature>
<accession>A0A2C9DEC1</accession>
<dbReference type="AlphaFoldDB" id="A0A2C9DEC1"/>
<dbReference type="SUPFAM" id="SSF50199">
    <property type="entry name" value="Staphylococcal nuclease"/>
    <property type="match status" value="1"/>
</dbReference>
<dbReference type="EMBL" id="LT960614">
    <property type="protein sequence ID" value="SON58341.1"/>
    <property type="molecule type" value="Genomic_DNA"/>
</dbReference>
<dbReference type="Gene3D" id="2.40.50.90">
    <property type="match status" value="1"/>
</dbReference>
<evidence type="ECO:0000313" key="4">
    <source>
        <dbReference type="Proteomes" id="UP000223606"/>
    </source>
</evidence>
<organism evidence="3 4">
    <name type="scientific">Hartmannibacter diazotrophicus</name>
    <dbReference type="NCBI Taxonomy" id="1482074"/>
    <lineage>
        <taxon>Bacteria</taxon>
        <taxon>Pseudomonadati</taxon>
        <taxon>Pseudomonadota</taxon>
        <taxon>Alphaproteobacteria</taxon>
        <taxon>Hyphomicrobiales</taxon>
        <taxon>Pleomorphomonadaceae</taxon>
        <taxon>Hartmannibacter</taxon>
    </lineage>
</organism>